<dbReference type="InterPro" id="IPR036388">
    <property type="entry name" value="WH-like_DNA-bd_sf"/>
</dbReference>
<sequence length="162" mass="18101">MRDPGTEDDSDAGDPEQDLAMEDSVGFQIRDAHRLMQRYLQSQIEPHGLSLGMWYFLRALWFEDGLTQSELSRKVGTMEPTTLAAIKAMIASGLVERRRNRHDNRKLNVYLTRKGRALKEVLLPKAMGVNAHATRGISPEELRVLSGVLKKIAENVSGVADA</sequence>
<dbReference type="InterPro" id="IPR055166">
    <property type="entry name" value="Transc_reg_Sar_Rot_HTH"/>
</dbReference>
<keyword evidence="4" id="KW-0804">Transcription</keyword>
<organism evidence="10 11">
    <name type="scientific">Sphingobium wenxiniae (strain DSM 21828 / CGMCC 1.7748 / JZ-1)</name>
    <dbReference type="NCBI Taxonomy" id="595605"/>
    <lineage>
        <taxon>Bacteria</taxon>
        <taxon>Pseudomonadati</taxon>
        <taxon>Pseudomonadota</taxon>
        <taxon>Alphaproteobacteria</taxon>
        <taxon>Sphingomonadales</taxon>
        <taxon>Sphingomonadaceae</taxon>
        <taxon>Sphingobium</taxon>
    </lineage>
</organism>
<dbReference type="InterPro" id="IPR000835">
    <property type="entry name" value="HTH_MarR-typ"/>
</dbReference>
<evidence type="ECO:0000259" key="9">
    <source>
        <dbReference type="PROSITE" id="PS50995"/>
    </source>
</evidence>
<evidence type="ECO:0000256" key="5">
    <source>
        <dbReference type="ARBA" id="ARBA00046337"/>
    </source>
</evidence>
<comment type="subcellular location">
    <subcellularLocation>
        <location evidence="1">Cytoplasm</location>
    </subcellularLocation>
</comment>
<dbReference type="PRINTS" id="PR00598">
    <property type="entry name" value="HTHMARR"/>
</dbReference>
<dbReference type="InterPro" id="IPR036390">
    <property type="entry name" value="WH_DNA-bd_sf"/>
</dbReference>
<evidence type="ECO:0000256" key="3">
    <source>
        <dbReference type="ARBA" id="ARBA00023125"/>
    </source>
</evidence>
<proteinExistence type="inferred from homology"/>
<feature type="domain" description="HTH marR-type" evidence="9">
    <location>
        <begin position="22"/>
        <end position="154"/>
    </location>
</feature>
<dbReference type="Gene3D" id="1.10.10.10">
    <property type="entry name" value="Winged helix-like DNA-binding domain superfamily/Winged helix DNA-binding domain"/>
    <property type="match status" value="1"/>
</dbReference>
<protein>
    <recommendedName>
        <fullName evidence="6">HTH-type transcriptional regulator SarZ</fullName>
    </recommendedName>
    <alternativeName>
        <fullName evidence="7">Staphylococcal accessory regulator Z</fullName>
    </alternativeName>
</protein>
<evidence type="ECO:0000313" key="11">
    <source>
        <dbReference type="Proteomes" id="UP000316624"/>
    </source>
</evidence>
<evidence type="ECO:0000313" key="10">
    <source>
        <dbReference type="EMBL" id="TWH92256.1"/>
    </source>
</evidence>
<dbReference type="GO" id="GO:0005737">
    <property type="term" value="C:cytoplasm"/>
    <property type="evidence" value="ECO:0007669"/>
    <property type="project" value="UniProtKB-SubCell"/>
</dbReference>
<reference evidence="10 11" key="1">
    <citation type="journal article" date="2015" name="Stand. Genomic Sci.">
        <title>Genomic Encyclopedia of Bacterial and Archaeal Type Strains, Phase III: the genomes of soil and plant-associated and newly described type strains.</title>
        <authorList>
            <person name="Whitman W.B."/>
            <person name="Woyke T."/>
            <person name="Klenk H.P."/>
            <person name="Zhou Y."/>
            <person name="Lilburn T.G."/>
            <person name="Beck B.J."/>
            <person name="De Vos P."/>
            <person name="Vandamme P."/>
            <person name="Eisen J.A."/>
            <person name="Garrity G."/>
            <person name="Hugenholtz P."/>
            <person name="Kyrpides N.C."/>
        </authorList>
    </citation>
    <scope>NUCLEOTIDE SEQUENCE [LARGE SCALE GENOMIC DNA]</scope>
    <source>
        <strain evidence="10 11">CGMCC 1.7748</strain>
    </source>
</reference>
<name>A0A562KA27_SPHWJ</name>
<feature type="region of interest" description="Disordered" evidence="8">
    <location>
        <begin position="1"/>
        <end position="21"/>
    </location>
</feature>
<keyword evidence="2" id="KW-0805">Transcription regulation</keyword>
<keyword evidence="3 10" id="KW-0238">DNA-binding</keyword>
<gene>
    <name evidence="10" type="ORF">IQ35_02782</name>
</gene>
<dbReference type="PROSITE" id="PS50995">
    <property type="entry name" value="HTH_MARR_2"/>
    <property type="match status" value="1"/>
</dbReference>
<dbReference type="PANTHER" id="PTHR42756">
    <property type="entry name" value="TRANSCRIPTIONAL REGULATOR, MARR"/>
    <property type="match status" value="1"/>
</dbReference>
<comment type="similarity">
    <text evidence="5">Belongs to the SarZ family.</text>
</comment>
<dbReference type="GO" id="GO:0003677">
    <property type="term" value="F:DNA binding"/>
    <property type="evidence" value="ECO:0007669"/>
    <property type="project" value="UniProtKB-KW"/>
</dbReference>
<keyword evidence="11" id="KW-1185">Reference proteome</keyword>
<evidence type="ECO:0000256" key="8">
    <source>
        <dbReference type="SAM" id="MobiDB-lite"/>
    </source>
</evidence>
<evidence type="ECO:0000256" key="1">
    <source>
        <dbReference type="ARBA" id="ARBA00004496"/>
    </source>
</evidence>
<dbReference type="SUPFAM" id="SSF46785">
    <property type="entry name" value="Winged helix' DNA-binding domain"/>
    <property type="match status" value="1"/>
</dbReference>
<dbReference type="Proteomes" id="UP000316624">
    <property type="component" value="Unassembled WGS sequence"/>
</dbReference>
<evidence type="ECO:0000256" key="2">
    <source>
        <dbReference type="ARBA" id="ARBA00023015"/>
    </source>
</evidence>
<evidence type="ECO:0000256" key="4">
    <source>
        <dbReference type="ARBA" id="ARBA00023163"/>
    </source>
</evidence>
<dbReference type="PANTHER" id="PTHR42756:SF1">
    <property type="entry name" value="TRANSCRIPTIONAL REPRESSOR OF EMRAB OPERON"/>
    <property type="match status" value="1"/>
</dbReference>
<accession>A0A562KA27</accession>
<dbReference type="AlphaFoldDB" id="A0A562KA27"/>
<dbReference type="SMART" id="SM00347">
    <property type="entry name" value="HTH_MARR"/>
    <property type="match status" value="1"/>
</dbReference>
<comment type="caution">
    <text evidence="10">The sequence shown here is derived from an EMBL/GenBank/DDBJ whole genome shotgun (WGS) entry which is preliminary data.</text>
</comment>
<evidence type="ECO:0000256" key="6">
    <source>
        <dbReference type="ARBA" id="ARBA00047188"/>
    </source>
</evidence>
<dbReference type="EMBL" id="VLKK01000010">
    <property type="protein sequence ID" value="TWH92256.1"/>
    <property type="molecule type" value="Genomic_DNA"/>
</dbReference>
<dbReference type="GO" id="GO:0003700">
    <property type="term" value="F:DNA-binding transcription factor activity"/>
    <property type="evidence" value="ECO:0007669"/>
    <property type="project" value="InterPro"/>
</dbReference>
<evidence type="ECO:0000256" key="7">
    <source>
        <dbReference type="ARBA" id="ARBA00047207"/>
    </source>
</evidence>
<dbReference type="RefSeq" id="WP_199739958.1">
    <property type="nucleotide sequence ID" value="NZ_JACIIY010000015.1"/>
</dbReference>
<dbReference type="Pfam" id="PF22381">
    <property type="entry name" value="Staph_reg_Sar_Rot"/>
    <property type="match status" value="1"/>
</dbReference>